<evidence type="ECO:0000313" key="2">
    <source>
        <dbReference type="Proteomes" id="UP001221757"/>
    </source>
</evidence>
<gene>
    <name evidence="1" type="ORF">B0H17DRAFT_1101436</name>
</gene>
<dbReference type="AlphaFoldDB" id="A0AAD7CLZ0"/>
<dbReference type="Proteomes" id="UP001221757">
    <property type="component" value="Unassembled WGS sequence"/>
</dbReference>
<sequence>MPLTASQRLTRSLGQRLSSALSRRRTGVSAETLLPIEIWDCVFHELPDGPLLKISTICRVFNSLCMPIYLIRKGIPPESLAAGDLAIPSSLSAALQLSLYTPPIECLSCQFLTYKVPENLASLRNLIRGSPSIRRLELIFNEDLALSHLSGAMVTPFPRQIVPNLFRDIVYAMAQRFAGPVVVVGWQDIFTCRSRDIRSWKIHQFHFCGGLRNYIRRPFGKRCPSHTTIRLHDGASADVRPISSISSVHVYDIPSITRRTSASSTLIVLNHQYITSLVLGYAKDSLRHSIRGAELTVVLPCITLPALYSITLNTDAIDPAVLSQFLARHKSLMSLEYRAVRTPAPAVPLITPTLALPLLTRVSSPDPANILRLLDALDTSPRLSNVRFTFDRGAPSTTALFRRLAQRSADAPLHLQLVLAADGSAVPLTAGERNAAASLACVRSVHLSCPQWEAAQNMLPWLALLPRLEQVDLASLMASAGEEDKTRFTQEVSAALAPAVEVLV</sequence>
<organism evidence="1 2">
    <name type="scientific">Mycena rosella</name>
    <name type="common">Pink bonnet</name>
    <name type="synonym">Agaricus rosellus</name>
    <dbReference type="NCBI Taxonomy" id="1033263"/>
    <lineage>
        <taxon>Eukaryota</taxon>
        <taxon>Fungi</taxon>
        <taxon>Dikarya</taxon>
        <taxon>Basidiomycota</taxon>
        <taxon>Agaricomycotina</taxon>
        <taxon>Agaricomycetes</taxon>
        <taxon>Agaricomycetidae</taxon>
        <taxon>Agaricales</taxon>
        <taxon>Marasmiineae</taxon>
        <taxon>Mycenaceae</taxon>
        <taxon>Mycena</taxon>
    </lineage>
</organism>
<dbReference type="EMBL" id="JARKIE010000346">
    <property type="protein sequence ID" value="KAJ7652578.1"/>
    <property type="molecule type" value="Genomic_DNA"/>
</dbReference>
<proteinExistence type="predicted"/>
<evidence type="ECO:0008006" key="3">
    <source>
        <dbReference type="Google" id="ProtNLM"/>
    </source>
</evidence>
<comment type="caution">
    <text evidence="1">The sequence shown here is derived from an EMBL/GenBank/DDBJ whole genome shotgun (WGS) entry which is preliminary data.</text>
</comment>
<evidence type="ECO:0000313" key="1">
    <source>
        <dbReference type="EMBL" id="KAJ7652578.1"/>
    </source>
</evidence>
<reference evidence="1" key="1">
    <citation type="submission" date="2023-03" db="EMBL/GenBank/DDBJ databases">
        <title>Massive genome expansion in bonnet fungi (Mycena s.s.) driven by repeated elements and novel gene families across ecological guilds.</title>
        <authorList>
            <consortium name="Lawrence Berkeley National Laboratory"/>
            <person name="Harder C.B."/>
            <person name="Miyauchi S."/>
            <person name="Viragh M."/>
            <person name="Kuo A."/>
            <person name="Thoen E."/>
            <person name="Andreopoulos B."/>
            <person name="Lu D."/>
            <person name="Skrede I."/>
            <person name="Drula E."/>
            <person name="Henrissat B."/>
            <person name="Morin E."/>
            <person name="Kohler A."/>
            <person name="Barry K."/>
            <person name="LaButti K."/>
            <person name="Morin E."/>
            <person name="Salamov A."/>
            <person name="Lipzen A."/>
            <person name="Mereny Z."/>
            <person name="Hegedus B."/>
            <person name="Baldrian P."/>
            <person name="Stursova M."/>
            <person name="Weitz H."/>
            <person name="Taylor A."/>
            <person name="Grigoriev I.V."/>
            <person name="Nagy L.G."/>
            <person name="Martin F."/>
            <person name="Kauserud H."/>
        </authorList>
    </citation>
    <scope>NUCLEOTIDE SEQUENCE</scope>
    <source>
        <strain evidence="1">CBHHK067</strain>
    </source>
</reference>
<accession>A0AAD7CLZ0</accession>
<name>A0AAD7CLZ0_MYCRO</name>
<keyword evidence="2" id="KW-1185">Reference proteome</keyword>
<protein>
    <recommendedName>
        <fullName evidence="3">F-box domain-containing protein</fullName>
    </recommendedName>
</protein>